<comment type="caution">
    <text evidence="4">The sequence shown here is derived from an EMBL/GenBank/DDBJ whole genome shotgun (WGS) entry which is preliminary data.</text>
</comment>
<feature type="signal peptide" evidence="2">
    <location>
        <begin position="1"/>
        <end position="19"/>
    </location>
</feature>
<dbReference type="GO" id="GO:0016787">
    <property type="term" value="F:hydrolase activity"/>
    <property type="evidence" value="ECO:0007669"/>
    <property type="project" value="UniProtKB-KW"/>
</dbReference>
<keyword evidence="1 4" id="KW-0378">Hydrolase</keyword>
<dbReference type="PANTHER" id="PTHR43265">
    <property type="entry name" value="ESTERASE ESTD"/>
    <property type="match status" value="1"/>
</dbReference>
<protein>
    <submittedName>
        <fullName evidence="4">Alpha/beta fold hydrolase</fullName>
    </submittedName>
</protein>
<evidence type="ECO:0000313" key="4">
    <source>
        <dbReference type="EMBL" id="MEI5983571.1"/>
    </source>
</evidence>
<sequence>MKKYLFILFTLFGCSLSFGQSFEGTWEGSLEIQGMELPLVFELKYDGEWKGTMQSPKQSKQKAPLSSIKASADSIFIEMKMIGLKYSGRLSPDKQAIDGIIQQGGLKAPMRMLKKDPATIVTDFPKVRSQKVNPPYSYDTLDVHFSNTAEKIKFAGTITKPKGEGRYPAVVLVNGSGPLDRNSAMYGHEPFKVLADYLTKQGIVVLRYDERGVGKSEGDFKTATSADLGKDALAAIKYLRTQSNVDPKKVGIIGHSEGGLIAFLLAGQRIAGLDYIVSLAGPAIRIDSLMILQNEALAKNSGTTIDTKQLAMIKRNYEISKSNLSTEKAFEAIMTNMKVIPGSQEADFADQIAVLITPWYRYFLKIDPTTFIRKIKVPVFAAYGGKDVQVNSTENLESLTDNLAKQPKNEIKLYPNLNHLMQPAKTGGIGEYPEIPISLDPELMKDIANWIKAL</sequence>
<proteinExistence type="predicted"/>
<dbReference type="Pfam" id="PF12146">
    <property type="entry name" value="Hydrolase_4"/>
    <property type="match status" value="1"/>
</dbReference>
<name>A0ABU8I2A0_9SPHI</name>
<evidence type="ECO:0000256" key="1">
    <source>
        <dbReference type="ARBA" id="ARBA00022801"/>
    </source>
</evidence>
<accession>A0ABU8I2A0</accession>
<feature type="chain" id="PRO_5045255184" evidence="2">
    <location>
        <begin position="20"/>
        <end position="454"/>
    </location>
</feature>
<dbReference type="Proteomes" id="UP001363035">
    <property type="component" value="Unassembled WGS sequence"/>
</dbReference>
<evidence type="ECO:0000259" key="3">
    <source>
        <dbReference type="Pfam" id="PF12146"/>
    </source>
</evidence>
<dbReference type="SUPFAM" id="SSF53474">
    <property type="entry name" value="alpha/beta-Hydrolases"/>
    <property type="match status" value="1"/>
</dbReference>
<evidence type="ECO:0000313" key="5">
    <source>
        <dbReference type="Proteomes" id="UP001363035"/>
    </source>
</evidence>
<dbReference type="InterPro" id="IPR002471">
    <property type="entry name" value="Pept_S9_AS"/>
</dbReference>
<keyword evidence="5" id="KW-1185">Reference proteome</keyword>
<dbReference type="RefSeq" id="WP_167554213.1">
    <property type="nucleotide sequence ID" value="NZ_JAYLLN010000002.1"/>
</dbReference>
<dbReference type="InterPro" id="IPR022742">
    <property type="entry name" value="Hydrolase_4"/>
</dbReference>
<keyword evidence="2" id="KW-0732">Signal</keyword>
<dbReference type="PROSITE" id="PS00708">
    <property type="entry name" value="PRO_ENDOPEP_SER"/>
    <property type="match status" value="1"/>
</dbReference>
<feature type="domain" description="Serine aminopeptidase S33" evidence="3">
    <location>
        <begin position="193"/>
        <end position="420"/>
    </location>
</feature>
<dbReference type="InterPro" id="IPR053145">
    <property type="entry name" value="AB_hydrolase_Est10"/>
</dbReference>
<organism evidence="4 5">
    <name type="scientific">Sphingobacterium tenebrionis</name>
    <dbReference type="NCBI Taxonomy" id="3111775"/>
    <lineage>
        <taxon>Bacteria</taxon>
        <taxon>Pseudomonadati</taxon>
        <taxon>Bacteroidota</taxon>
        <taxon>Sphingobacteriia</taxon>
        <taxon>Sphingobacteriales</taxon>
        <taxon>Sphingobacteriaceae</taxon>
        <taxon>Sphingobacterium</taxon>
    </lineage>
</organism>
<dbReference type="EMBL" id="JAYLLN010000002">
    <property type="protein sequence ID" value="MEI5983571.1"/>
    <property type="molecule type" value="Genomic_DNA"/>
</dbReference>
<dbReference type="InterPro" id="IPR029058">
    <property type="entry name" value="AB_hydrolase_fold"/>
</dbReference>
<gene>
    <name evidence="4" type="ORF">VJ786_01515</name>
</gene>
<dbReference type="Gene3D" id="3.40.50.1820">
    <property type="entry name" value="alpha/beta hydrolase"/>
    <property type="match status" value="1"/>
</dbReference>
<evidence type="ECO:0000256" key="2">
    <source>
        <dbReference type="SAM" id="SignalP"/>
    </source>
</evidence>
<reference evidence="4 5" key="1">
    <citation type="submission" date="2024-01" db="EMBL/GenBank/DDBJ databases">
        <title>Sphingobacterium tenebrionis sp. nov., a novel endophyte isolated from tenebrio molitor intestines.</title>
        <authorList>
            <person name="Zhang C."/>
        </authorList>
    </citation>
    <scope>NUCLEOTIDE SEQUENCE [LARGE SCALE GENOMIC DNA]</scope>
    <source>
        <strain evidence="4 5">PU5-4</strain>
    </source>
</reference>
<dbReference type="PANTHER" id="PTHR43265:SF1">
    <property type="entry name" value="ESTERASE ESTD"/>
    <property type="match status" value="1"/>
</dbReference>